<feature type="binding site" evidence="10">
    <location>
        <begin position="26"/>
        <end position="33"/>
    </location>
    <ligand>
        <name>ATP</name>
        <dbReference type="ChEBI" id="CHEBI:30616"/>
    </ligand>
</feature>
<evidence type="ECO:0000256" key="5">
    <source>
        <dbReference type="ARBA" id="ARBA00022840"/>
    </source>
</evidence>
<dbReference type="NCBIfam" id="TIGR01073">
    <property type="entry name" value="pcrA"/>
    <property type="match status" value="1"/>
</dbReference>
<evidence type="ECO:0000256" key="8">
    <source>
        <dbReference type="ARBA" id="ARBA00034617"/>
    </source>
</evidence>
<dbReference type="GO" id="GO:0033202">
    <property type="term" value="C:DNA helicase complex"/>
    <property type="evidence" value="ECO:0007669"/>
    <property type="project" value="TreeGrafter"/>
</dbReference>
<dbReference type="GO" id="GO:0043138">
    <property type="term" value="F:3'-5' DNA helicase activity"/>
    <property type="evidence" value="ECO:0007669"/>
    <property type="project" value="UniProtKB-EC"/>
</dbReference>
<evidence type="ECO:0000256" key="1">
    <source>
        <dbReference type="ARBA" id="ARBA00009922"/>
    </source>
</evidence>
<dbReference type="Pfam" id="PF21196">
    <property type="entry name" value="PcrA_UvrD_tudor"/>
    <property type="match status" value="1"/>
</dbReference>
<keyword evidence="2 10" id="KW-0547">Nucleotide-binding</keyword>
<dbReference type="Gene3D" id="3.40.50.300">
    <property type="entry name" value="P-loop containing nucleotide triphosphate hydrolases"/>
    <property type="match status" value="2"/>
</dbReference>
<dbReference type="GO" id="GO:0016887">
    <property type="term" value="F:ATP hydrolysis activity"/>
    <property type="evidence" value="ECO:0007669"/>
    <property type="project" value="RHEA"/>
</dbReference>
<dbReference type="Gene3D" id="1.10.10.160">
    <property type="match status" value="1"/>
</dbReference>
<dbReference type="InterPro" id="IPR005751">
    <property type="entry name" value="ATP-dep_DNA_helicase_PcrA"/>
</dbReference>
<comment type="catalytic activity">
    <reaction evidence="9 11">
        <text>ATP + H2O = ADP + phosphate + H(+)</text>
        <dbReference type="Rhea" id="RHEA:13065"/>
        <dbReference type="ChEBI" id="CHEBI:15377"/>
        <dbReference type="ChEBI" id="CHEBI:15378"/>
        <dbReference type="ChEBI" id="CHEBI:30616"/>
        <dbReference type="ChEBI" id="CHEBI:43474"/>
        <dbReference type="ChEBI" id="CHEBI:456216"/>
        <dbReference type="EC" id="5.6.2.4"/>
    </reaction>
</comment>
<dbReference type="Pfam" id="PF13361">
    <property type="entry name" value="UvrD_C"/>
    <property type="match status" value="1"/>
</dbReference>
<dbReference type="GO" id="GO:0000725">
    <property type="term" value="P:recombinational repair"/>
    <property type="evidence" value="ECO:0007669"/>
    <property type="project" value="TreeGrafter"/>
</dbReference>
<dbReference type="FunFam" id="1.10.486.10:FF:000003">
    <property type="entry name" value="ATP-dependent DNA helicase"/>
    <property type="match status" value="1"/>
</dbReference>
<name>A0A096BE69_9FIRM</name>
<dbReference type="GO" id="GO:0005524">
    <property type="term" value="F:ATP binding"/>
    <property type="evidence" value="ECO:0007669"/>
    <property type="project" value="UniProtKB-UniRule"/>
</dbReference>
<proteinExistence type="inferred from homology"/>
<dbReference type="PANTHER" id="PTHR11070:SF2">
    <property type="entry name" value="ATP-DEPENDENT DNA HELICASE SRS2"/>
    <property type="match status" value="1"/>
</dbReference>
<dbReference type="EMBL" id="AZTB01000108">
    <property type="protein sequence ID" value="KGG79455.1"/>
    <property type="molecule type" value="Genomic_DNA"/>
</dbReference>
<accession>A0A096BE69</accession>
<evidence type="ECO:0000259" key="13">
    <source>
        <dbReference type="PROSITE" id="PS51217"/>
    </source>
</evidence>
<keyword evidence="6 11" id="KW-0238">DNA-binding</keyword>
<dbReference type="GO" id="GO:0006260">
    <property type="term" value="P:DNA replication"/>
    <property type="evidence" value="ECO:0007669"/>
    <property type="project" value="InterPro"/>
</dbReference>
<keyword evidence="7" id="KW-0413">Isomerase</keyword>
<evidence type="ECO:0000256" key="4">
    <source>
        <dbReference type="ARBA" id="ARBA00022806"/>
    </source>
</evidence>
<feature type="domain" description="UvrD-like helicase C-terminal" evidence="13">
    <location>
        <begin position="286"/>
        <end position="561"/>
    </location>
</feature>
<evidence type="ECO:0000313" key="15">
    <source>
        <dbReference type="Proteomes" id="UP000029622"/>
    </source>
</evidence>
<dbReference type="PROSITE" id="PS51198">
    <property type="entry name" value="UVRD_HELICASE_ATP_BIND"/>
    <property type="match status" value="1"/>
</dbReference>
<feature type="domain" description="UvrD-like helicase ATP-binding" evidence="12">
    <location>
        <begin position="5"/>
        <end position="285"/>
    </location>
</feature>
<dbReference type="CDD" id="cd17932">
    <property type="entry name" value="DEXQc_UvrD"/>
    <property type="match status" value="1"/>
</dbReference>
<dbReference type="GO" id="GO:0009314">
    <property type="term" value="P:response to radiation"/>
    <property type="evidence" value="ECO:0007669"/>
    <property type="project" value="UniProtKB-ARBA"/>
</dbReference>
<evidence type="ECO:0000256" key="3">
    <source>
        <dbReference type="ARBA" id="ARBA00022801"/>
    </source>
</evidence>
<dbReference type="InterPro" id="IPR027417">
    <property type="entry name" value="P-loop_NTPase"/>
</dbReference>
<evidence type="ECO:0000256" key="11">
    <source>
        <dbReference type="RuleBase" id="RU364053"/>
    </source>
</evidence>
<dbReference type="EC" id="5.6.2.4" evidence="11"/>
<evidence type="ECO:0000256" key="7">
    <source>
        <dbReference type="ARBA" id="ARBA00023235"/>
    </source>
</evidence>
<dbReference type="InterPro" id="IPR014017">
    <property type="entry name" value="DNA_helicase_UvrD-like_C"/>
</dbReference>
<dbReference type="Proteomes" id="UP000029622">
    <property type="component" value="Unassembled WGS sequence"/>
</dbReference>
<dbReference type="RefSeq" id="WP_035165134.1">
    <property type="nucleotide sequence ID" value="NZ_AZTB01000108.1"/>
</dbReference>
<sequence length="729" mass="83911">MISLDTLNDRQKEAVLTTEGPLLVLAGAGSGKTRVLTYRIAYLIEEKGIKPENILAITFTNKAANEMKERIEKLIGGKAQNMWIGTFHSICVRILRRNIDRIGYSRNFVIFDTTDQKTLIKDCIKELNLNEEFYEPKAILNFISSQKDKLIDADTYMRDNYGDFRERNKALIYSLYQKKLKENNALDFDDLIFKTIDLFRKNPDVLNDYQERFKYILVDEYQDTNRAQYELIRLLSRKYMNICVVGDDDQSIYKFRGADIRNILEFEKDFPDTKVIKLEQNYRSTKTILEAANHVINNNYGRKSKKLWTENDGGTLIKLYRGYNEHDEANFIANKINEKIKNEGLKFSDFAVLYRTNAQSRVIEEALIKSNIPYKIVGGLKFYDRKEIKDIIAYLRLIQNPVDNISLKRIINVPKRGIGSKTIEKIEAYCQKTGESLYSAILDAEDIPGLSQRAIANINKFTTLINKFIAMKEILGVRELIENVIDSIGYIEELKKENTIEAESRIENIKEFISVAIDFEQKSEENTLEEFLASISLLSDIDNVEDEGNAVLLMTLHSAKGLEFPVVFLAGMEEGIFPLSRALENDEELEEERRLCYVGITRAMKTLYMTYATERTLYGHTMYNAASRFINEIPEYLVENLNEKTVKVSNKIKKDTNRFFTGVVEKDISKSSVSSNDIKPGKKVRHKIWGIGTVVQVKDKDGDKEISVAFESKGIKKLMLKFAPIEVVD</sequence>
<keyword evidence="5 10" id="KW-0067">ATP-binding</keyword>
<evidence type="ECO:0000259" key="12">
    <source>
        <dbReference type="PROSITE" id="PS51198"/>
    </source>
</evidence>
<comment type="catalytic activity">
    <reaction evidence="8">
        <text>Couples ATP hydrolysis with the unwinding of duplex DNA by translocating in the 3'-5' direction.</text>
        <dbReference type="EC" id="5.6.2.4"/>
    </reaction>
</comment>
<dbReference type="STRING" id="1156417.Y919_11950"/>
<dbReference type="InterPro" id="IPR014016">
    <property type="entry name" value="UvrD-like_ATP-bd"/>
</dbReference>
<comment type="caution">
    <text evidence="14">The sequence shown here is derived from an EMBL/GenBank/DDBJ whole genome shotgun (WGS) entry which is preliminary data.</text>
</comment>
<evidence type="ECO:0000256" key="6">
    <source>
        <dbReference type="ARBA" id="ARBA00023125"/>
    </source>
</evidence>
<dbReference type="Pfam" id="PF00580">
    <property type="entry name" value="UvrD-helicase"/>
    <property type="match status" value="1"/>
</dbReference>
<dbReference type="Gene3D" id="1.10.486.10">
    <property type="entry name" value="PCRA, domain 4"/>
    <property type="match status" value="1"/>
</dbReference>
<evidence type="ECO:0000313" key="14">
    <source>
        <dbReference type="EMBL" id="KGG79455.1"/>
    </source>
</evidence>
<dbReference type="FunFam" id="1.10.10.160:FF:000001">
    <property type="entry name" value="ATP-dependent DNA helicase"/>
    <property type="match status" value="1"/>
</dbReference>
<dbReference type="PANTHER" id="PTHR11070">
    <property type="entry name" value="UVRD / RECB / PCRA DNA HELICASE FAMILY MEMBER"/>
    <property type="match status" value="1"/>
</dbReference>
<protein>
    <recommendedName>
        <fullName evidence="11">ATP-dependent DNA helicase</fullName>
        <ecNumber evidence="11">5.6.2.4</ecNumber>
    </recommendedName>
</protein>
<evidence type="ECO:0000256" key="10">
    <source>
        <dbReference type="PROSITE-ProRule" id="PRU00560"/>
    </source>
</evidence>
<gene>
    <name evidence="14" type="ORF">Y919_11950</name>
</gene>
<dbReference type="GO" id="GO:0005829">
    <property type="term" value="C:cytosol"/>
    <property type="evidence" value="ECO:0007669"/>
    <property type="project" value="TreeGrafter"/>
</dbReference>
<keyword evidence="3 10" id="KW-0378">Hydrolase</keyword>
<reference evidence="14 15" key="1">
    <citation type="submission" date="2013-12" db="EMBL/GenBank/DDBJ databases">
        <title>Draft genome sequence of Caloranaerobacter sp. H53214.</title>
        <authorList>
            <person name="Jiang L.J."/>
            <person name="Shao Z.Z."/>
            <person name="Long M.N."/>
        </authorList>
    </citation>
    <scope>NUCLEOTIDE SEQUENCE [LARGE SCALE GENOMIC DNA]</scope>
    <source>
        <strain evidence="14 15">H53214</strain>
    </source>
</reference>
<keyword evidence="4 10" id="KW-0347">Helicase</keyword>
<comment type="similarity">
    <text evidence="1 11">Belongs to the helicase family. UvrD subfamily.</text>
</comment>
<dbReference type="SUPFAM" id="SSF52540">
    <property type="entry name" value="P-loop containing nucleoside triphosphate hydrolases"/>
    <property type="match status" value="1"/>
</dbReference>
<organism evidence="14 15">
    <name type="scientific">Caloranaerobacter azorensis H53214</name>
    <dbReference type="NCBI Taxonomy" id="1156417"/>
    <lineage>
        <taxon>Bacteria</taxon>
        <taxon>Bacillati</taxon>
        <taxon>Bacillota</taxon>
        <taxon>Tissierellia</taxon>
        <taxon>Tissierellales</taxon>
        <taxon>Thermohalobacteraceae</taxon>
        <taxon>Caloranaerobacter</taxon>
    </lineage>
</organism>
<dbReference type="AlphaFoldDB" id="A0A096BE69"/>
<dbReference type="GO" id="GO:0003677">
    <property type="term" value="F:DNA binding"/>
    <property type="evidence" value="ECO:0007669"/>
    <property type="project" value="UniProtKB-KW"/>
</dbReference>
<dbReference type="InterPro" id="IPR013986">
    <property type="entry name" value="DExx_box_DNA_helicase_dom_sf"/>
</dbReference>
<dbReference type="InterPro" id="IPR000212">
    <property type="entry name" value="DNA_helicase_UvrD/REP"/>
</dbReference>
<dbReference type="PROSITE" id="PS51217">
    <property type="entry name" value="UVRD_HELICASE_CTER"/>
    <property type="match status" value="1"/>
</dbReference>
<evidence type="ECO:0000256" key="2">
    <source>
        <dbReference type="ARBA" id="ARBA00022741"/>
    </source>
</evidence>
<dbReference type="CDD" id="cd18807">
    <property type="entry name" value="SF1_C_UvrD"/>
    <property type="match status" value="1"/>
</dbReference>
<evidence type="ECO:0000256" key="9">
    <source>
        <dbReference type="ARBA" id="ARBA00048988"/>
    </source>
</evidence>